<gene>
    <name evidence="2" type="ORF">LTR09_008188</name>
</gene>
<proteinExistence type="predicted"/>
<organism evidence="2 3">
    <name type="scientific">Extremus antarcticus</name>
    <dbReference type="NCBI Taxonomy" id="702011"/>
    <lineage>
        <taxon>Eukaryota</taxon>
        <taxon>Fungi</taxon>
        <taxon>Dikarya</taxon>
        <taxon>Ascomycota</taxon>
        <taxon>Pezizomycotina</taxon>
        <taxon>Dothideomycetes</taxon>
        <taxon>Dothideomycetidae</taxon>
        <taxon>Mycosphaerellales</taxon>
        <taxon>Extremaceae</taxon>
        <taxon>Extremus</taxon>
    </lineage>
</organism>
<dbReference type="Proteomes" id="UP001271007">
    <property type="component" value="Unassembled WGS sequence"/>
</dbReference>
<dbReference type="EMBL" id="JAWDJX010000031">
    <property type="protein sequence ID" value="KAK3050549.1"/>
    <property type="molecule type" value="Genomic_DNA"/>
</dbReference>
<keyword evidence="3" id="KW-1185">Reference proteome</keyword>
<evidence type="ECO:0000313" key="3">
    <source>
        <dbReference type="Proteomes" id="UP001271007"/>
    </source>
</evidence>
<name>A0AAJ0DAY1_9PEZI</name>
<comment type="caution">
    <text evidence="2">The sequence shown here is derived from an EMBL/GenBank/DDBJ whole genome shotgun (WGS) entry which is preliminary data.</text>
</comment>
<feature type="compositionally biased region" description="Polar residues" evidence="1">
    <location>
        <begin position="1"/>
        <end position="12"/>
    </location>
</feature>
<evidence type="ECO:0000256" key="1">
    <source>
        <dbReference type="SAM" id="MobiDB-lite"/>
    </source>
</evidence>
<sequence>MYDDVTGQSLKPLTNRPEGQDAGVRVHPVLNVSFAKELANIIQLFGKVDTEGYRLRNATLHAFGSLIWGLEVWQSYKPDPGRDLTAIQAETEGLTKFDTLLRQLTEVNADHAKVLEWLTSAPKWRQRLQDLRAYNGPPRAVITGDPSSTFTTTAQEMSDSTPINRTPEPQPAPNLSSAVLPTLPASFAADLADIHKLLGNSGREAVDVRRVAAKTFGSIFYGLERFEDYLKYAPDRGIRGSAAEIEALGKIESLLEQLTEVNVEYARVLEKCMECEVWRVLVMFLTGWD</sequence>
<reference evidence="2" key="1">
    <citation type="submission" date="2023-04" db="EMBL/GenBank/DDBJ databases">
        <title>Black Yeasts Isolated from many extreme environments.</title>
        <authorList>
            <person name="Coleine C."/>
            <person name="Stajich J.E."/>
            <person name="Selbmann L."/>
        </authorList>
    </citation>
    <scope>NUCLEOTIDE SEQUENCE</scope>
    <source>
        <strain evidence="2">CCFEE 5312</strain>
    </source>
</reference>
<feature type="region of interest" description="Disordered" evidence="1">
    <location>
        <begin position="142"/>
        <end position="174"/>
    </location>
</feature>
<dbReference type="AlphaFoldDB" id="A0AAJ0DAY1"/>
<accession>A0AAJ0DAY1</accession>
<feature type="compositionally biased region" description="Polar residues" evidence="1">
    <location>
        <begin position="145"/>
        <end position="164"/>
    </location>
</feature>
<evidence type="ECO:0000313" key="2">
    <source>
        <dbReference type="EMBL" id="KAK3050549.1"/>
    </source>
</evidence>
<feature type="region of interest" description="Disordered" evidence="1">
    <location>
        <begin position="1"/>
        <end position="21"/>
    </location>
</feature>
<protein>
    <submittedName>
        <fullName evidence="2">Uncharacterized protein</fullName>
    </submittedName>
</protein>